<dbReference type="Proteomes" id="UP000706525">
    <property type="component" value="Unassembled WGS sequence"/>
</dbReference>
<evidence type="ECO:0000313" key="1">
    <source>
        <dbReference type="EMBL" id="CAG9167407.1"/>
    </source>
</evidence>
<reference evidence="1 2" key="1">
    <citation type="submission" date="2021-08" db="EMBL/GenBank/DDBJ databases">
        <authorList>
            <person name="Peeters C."/>
        </authorList>
    </citation>
    <scope>NUCLEOTIDE SEQUENCE [LARGE SCALE GENOMIC DNA]</scope>
    <source>
        <strain evidence="1 2">LMG 32289</strain>
    </source>
</reference>
<keyword evidence="2" id="KW-1185">Reference proteome</keyword>
<dbReference type="EMBL" id="CAJZAG010000002">
    <property type="protein sequence ID" value="CAG9167407.1"/>
    <property type="molecule type" value="Genomic_DNA"/>
</dbReference>
<evidence type="ECO:0000313" key="2">
    <source>
        <dbReference type="Proteomes" id="UP000706525"/>
    </source>
</evidence>
<organism evidence="1 2">
    <name type="scientific">Cupriavidus pampae</name>
    <dbReference type="NCBI Taxonomy" id="659251"/>
    <lineage>
        <taxon>Bacteria</taxon>
        <taxon>Pseudomonadati</taxon>
        <taxon>Pseudomonadota</taxon>
        <taxon>Betaproteobacteria</taxon>
        <taxon>Burkholderiales</taxon>
        <taxon>Burkholderiaceae</taxon>
        <taxon>Cupriavidus</taxon>
    </lineage>
</organism>
<name>A0ABM8WJ25_9BURK</name>
<gene>
    <name evidence="1" type="ORF">LMG32289_01383</name>
</gene>
<comment type="caution">
    <text evidence="1">The sequence shown here is derived from an EMBL/GenBank/DDBJ whole genome shotgun (WGS) entry which is preliminary data.</text>
</comment>
<sequence length="158" mass="17242">MARKLLSAGPAPVVTTLASARTAPTLGLSGAKLEARLRMKRSSAYIETLRKLDAGGHTHDRQTVEAFVAALRDELPDITIDQHPVGIVSQCYLGEPYEVHTLDRLGNIIHHYKRFEPLPPLLARGRVLAASGQYAFVEIYTDKVIAVAESGDVSIVRD</sequence>
<dbReference type="RefSeq" id="WP_223983631.1">
    <property type="nucleotide sequence ID" value="NZ_CAJZAG010000002.1"/>
</dbReference>
<accession>A0ABM8WJ25</accession>
<proteinExistence type="predicted"/>
<protein>
    <submittedName>
        <fullName evidence="1">Uncharacterized protein</fullName>
    </submittedName>
</protein>